<protein>
    <submittedName>
        <fullName evidence="1">Uncharacterized protein</fullName>
    </submittedName>
</protein>
<sequence>MALGTPWTGHSPHGTLTTALIRNASDRLAAAAALVRERGQPATYAAANWAASVAAQDWVDSEGLTHAMHVITLEEAVLTLGAASRTRLRQLADLRGRVLVLDGLHRLDPRGLRPVQALIDEHVALGLDVHLTGGQPWPLSPQPESVPDDAQRVTFVNATWLTTVEDLVQLVHQELDAHTLVLLPSRKAVLDVQARLPAGQVQARVKTSAHLKADQDSSAALHISTWSPSALTFRPYDRVITTPLPLSVLVDACDAAPQVTLLHAPEFAVSTSTRTGTHLTMDLLREGSHPQDPMVMTAYWEALLPHVQQDSLDIMGRRAELDYPRVASALSSLFQSGVQVLVDWPEATQDVARARRTGRIPVASPHTVRMTHSSLTIARERGWIEEAGEALIWTGPYANDRGVGVP</sequence>
<gene>
    <name evidence="1" type="ORF">J2Y00_003568</name>
</gene>
<comment type="caution">
    <text evidence="1">The sequence shown here is derived from an EMBL/GenBank/DDBJ whole genome shotgun (WGS) entry which is preliminary data.</text>
</comment>
<evidence type="ECO:0000313" key="2">
    <source>
        <dbReference type="Proteomes" id="UP001185331"/>
    </source>
</evidence>
<name>A0AAE3XEJ4_9DEIO</name>
<dbReference type="AlphaFoldDB" id="A0AAE3XEJ4"/>
<organism evidence="1 2">
    <name type="scientific">Deinococcus soli</name>
    <name type="common">ex Cha et al. 2016</name>
    <dbReference type="NCBI Taxonomy" id="1309411"/>
    <lineage>
        <taxon>Bacteria</taxon>
        <taxon>Thermotogati</taxon>
        <taxon>Deinococcota</taxon>
        <taxon>Deinococci</taxon>
        <taxon>Deinococcales</taxon>
        <taxon>Deinococcaceae</taxon>
        <taxon>Deinococcus</taxon>
    </lineage>
</organism>
<reference evidence="1" key="1">
    <citation type="submission" date="2023-07" db="EMBL/GenBank/DDBJ databases">
        <title>Sorghum-associated microbial communities from plants grown in Nebraska, USA.</title>
        <authorList>
            <person name="Schachtman D."/>
        </authorList>
    </citation>
    <scope>NUCLEOTIDE SEQUENCE</scope>
    <source>
        <strain evidence="1">BE330</strain>
    </source>
</reference>
<accession>A0AAE3XEJ4</accession>
<dbReference type="Proteomes" id="UP001185331">
    <property type="component" value="Unassembled WGS sequence"/>
</dbReference>
<dbReference type="EMBL" id="JAVDQK010000010">
    <property type="protein sequence ID" value="MDR6219957.1"/>
    <property type="molecule type" value="Genomic_DNA"/>
</dbReference>
<proteinExistence type="predicted"/>
<evidence type="ECO:0000313" key="1">
    <source>
        <dbReference type="EMBL" id="MDR6219957.1"/>
    </source>
</evidence>
<dbReference type="RefSeq" id="WP_309869491.1">
    <property type="nucleotide sequence ID" value="NZ_JAVDQK010000010.1"/>
</dbReference>